<sequence length="244" mass="27541">MSGRCKTINLAHVSVDNLRKRATKLQKIPKALERSAYEECHIPEYIPPPPREIKKARIQICRPRPVDFVSPPVPCICAPCPVCPSRAEQLKNLAKITLKIAAFYFLVEATTKKQIWGTPDGTTQMVTNFSNSIMRLFKKNRKDPDVFGGERIGLIEPDRIRYKLASLWDKTIVFIFTWTIGVPVQLAHDTFSRIETAIIGAEDHHEDQHQVVASEGQKDSKNVQNKKETGSQGKTTNPEPKKGK</sequence>
<comment type="caution">
    <text evidence="2">The sequence shown here is derived from an EMBL/GenBank/DDBJ whole genome shotgun (WGS) entry which is preliminary data.</text>
</comment>
<evidence type="ECO:0000313" key="3">
    <source>
        <dbReference type="Proteomes" id="UP000466442"/>
    </source>
</evidence>
<evidence type="ECO:0000313" key="2">
    <source>
        <dbReference type="EMBL" id="KAF6213904.1"/>
    </source>
</evidence>
<keyword evidence="3" id="KW-1185">Reference proteome</keyword>
<dbReference type="AlphaFoldDB" id="A0A6A4K5J1"/>
<dbReference type="OrthoDB" id="6618757at2759"/>
<dbReference type="Proteomes" id="UP000466442">
    <property type="component" value="Unassembled WGS sequence"/>
</dbReference>
<feature type="compositionally biased region" description="Basic and acidic residues" evidence="1">
    <location>
        <begin position="216"/>
        <end position="229"/>
    </location>
</feature>
<name>A0A6A4K5J1_APOLU</name>
<evidence type="ECO:0000256" key="1">
    <source>
        <dbReference type="SAM" id="MobiDB-lite"/>
    </source>
</evidence>
<gene>
    <name evidence="2" type="ORF">GE061_011629</name>
</gene>
<protein>
    <recommendedName>
        <fullName evidence="4">MICOS complex subunit MIC13</fullName>
    </recommendedName>
</protein>
<dbReference type="EMBL" id="WIXP02000003">
    <property type="protein sequence ID" value="KAF6213904.1"/>
    <property type="molecule type" value="Genomic_DNA"/>
</dbReference>
<accession>A0A6A4K5J1</accession>
<evidence type="ECO:0008006" key="4">
    <source>
        <dbReference type="Google" id="ProtNLM"/>
    </source>
</evidence>
<proteinExistence type="predicted"/>
<reference evidence="2" key="1">
    <citation type="journal article" date="2021" name="Mol. Ecol. Resour.">
        <title>Apolygus lucorum genome provides insights into omnivorousness and mesophyll feeding.</title>
        <authorList>
            <person name="Liu Y."/>
            <person name="Liu H."/>
            <person name="Wang H."/>
            <person name="Huang T."/>
            <person name="Liu B."/>
            <person name="Yang B."/>
            <person name="Yin L."/>
            <person name="Li B."/>
            <person name="Zhang Y."/>
            <person name="Zhang S."/>
            <person name="Jiang F."/>
            <person name="Zhang X."/>
            <person name="Ren Y."/>
            <person name="Wang B."/>
            <person name="Wang S."/>
            <person name="Lu Y."/>
            <person name="Wu K."/>
            <person name="Fan W."/>
            <person name="Wang G."/>
        </authorList>
    </citation>
    <scope>NUCLEOTIDE SEQUENCE</scope>
    <source>
        <strain evidence="2">12Hb</strain>
    </source>
</reference>
<feature type="region of interest" description="Disordered" evidence="1">
    <location>
        <begin position="205"/>
        <end position="244"/>
    </location>
</feature>
<organism evidence="2 3">
    <name type="scientific">Apolygus lucorum</name>
    <name type="common">Small green plant bug</name>
    <name type="synonym">Lygocoris lucorum</name>
    <dbReference type="NCBI Taxonomy" id="248454"/>
    <lineage>
        <taxon>Eukaryota</taxon>
        <taxon>Metazoa</taxon>
        <taxon>Ecdysozoa</taxon>
        <taxon>Arthropoda</taxon>
        <taxon>Hexapoda</taxon>
        <taxon>Insecta</taxon>
        <taxon>Pterygota</taxon>
        <taxon>Neoptera</taxon>
        <taxon>Paraneoptera</taxon>
        <taxon>Hemiptera</taxon>
        <taxon>Heteroptera</taxon>
        <taxon>Panheteroptera</taxon>
        <taxon>Cimicomorpha</taxon>
        <taxon>Miridae</taxon>
        <taxon>Mirini</taxon>
        <taxon>Apolygus</taxon>
    </lineage>
</organism>